<dbReference type="InterPro" id="IPR002937">
    <property type="entry name" value="Amino_oxidase"/>
</dbReference>
<reference evidence="11 12" key="1">
    <citation type="submission" date="2015-11" db="EMBL/GenBank/DDBJ databases">
        <title>Genomic analysis of 38 Legionella species identifies large and diverse effector repertoires.</title>
        <authorList>
            <person name="Burstein D."/>
            <person name="Amaro F."/>
            <person name="Zusman T."/>
            <person name="Lifshitz Z."/>
            <person name="Cohen O."/>
            <person name="Gilbert J.A."/>
            <person name="Pupko T."/>
            <person name="Shuman H.A."/>
            <person name="Segal G."/>
        </authorList>
    </citation>
    <scope>NUCLEOTIDE SEQUENCE [LARGE SCALE GENOMIC DNA]</scope>
    <source>
        <strain evidence="11 12">ATCC 49180</strain>
    </source>
</reference>
<proteinExistence type="inferred from homology"/>
<evidence type="ECO:0000256" key="8">
    <source>
        <dbReference type="ARBA" id="ARBA00047321"/>
    </source>
</evidence>
<dbReference type="InterPro" id="IPR050281">
    <property type="entry name" value="Flavin_monoamine_oxidase"/>
</dbReference>
<accession>A0A0W0ZP76</accession>
<sequence>MNKRIKLKNYNELLSKITHLYFIKKQFICAALLLLVAPHSWAKHSYDTIIIGAGVAGLTAAKQLHQAQQDVLILEAKDRLGGRVHTDYNWGFAIDLGATWIHGIEHNPLIPLLNQQTVVLNSYNNSKSTDMLKDFALYNSEGKPVSEKSLKLFSSLAYEFIRYSKTQNIKISFAQNFTAFAQKKKLDADQRALLHYALENIYTYEFADNLTQLSRNVYSAYEDSISSGKNALIPAGYFQIFRQFSQHIPIHLNQIVQQIDYASDDVRVITQRDTYHAKHVIITVPLGVLKANKIIFHPSLPKEKNDAIAQLKMGNYEKLYLLFDKVFWSKDKEWIGMLPQNEEEAFNIFNYYKYTKKPVLIVFTSGKLARDMQKRGHLNKWVMKQLRMIYGMNIPEPIKVKQSHWVSDPFTLGSYSYLPINVDKNVISLLAKPVAGKLYFAGEATSTTDPSTVHGAYLSGLRVAHEILRKNKKGNPFKN</sequence>
<dbReference type="SUPFAM" id="SSF54373">
    <property type="entry name" value="FAD-linked reductases, C-terminal domain"/>
    <property type="match status" value="1"/>
</dbReference>
<dbReference type="Gene3D" id="3.50.50.60">
    <property type="entry name" value="FAD/NAD(P)-binding domain"/>
    <property type="match status" value="1"/>
</dbReference>
<protein>
    <recommendedName>
        <fullName evidence="5">Tryptophan 2-monooxygenase</fullName>
        <ecNumber evidence="4">1.13.12.3</ecNumber>
    </recommendedName>
</protein>
<evidence type="ECO:0000256" key="6">
    <source>
        <dbReference type="ARBA" id="ARBA00023002"/>
    </source>
</evidence>
<comment type="similarity">
    <text evidence="3">Belongs to the tryptophan 2-monooxygenase family.</text>
</comment>
<dbReference type="PRINTS" id="PR00757">
    <property type="entry name" value="AMINEOXDASEF"/>
</dbReference>
<name>A0A0W0ZP76_9GAMM</name>
<feature type="binding site" evidence="9">
    <location>
        <begin position="75"/>
        <end position="76"/>
    </location>
    <ligand>
        <name>FAD</name>
        <dbReference type="ChEBI" id="CHEBI:57692"/>
    </ligand>
</feature>
<keyword evidence="7" id="KW-0073">Auxin biosynthesis</keyword>
<comment type="cofactor">
    <cofactor evidence="1">
        <name>FAD</name>
        <dbReference type="ChEBI" id="CHEBI:57692"/>
    </cofactor>
</comment>
<evidence type="ECO:0000256" key="5">
    <source>
        <dbReference type="ARBA" id="ARBA00017871"/>
    </source>
</evidence>
<dbReference type="GO" id="GO:0009851">
    <property type="term" value="P:auxin biosynthetic process"/>
    <property type="evidence" value="ECO:0007669"/>
    <property type="project" value="UniProtKB-KW"/>
</dbReference>
<dbReference type="InterPro" id="IPR036188">
    <property type="entry name" value="FAD/NAD-bd_sf"/>
</dbReference>
<dbReference type="EC" id="1.13.12.3" evidence="4"/>
<dbReference type="STRING" id="40335.Ltuc_2845"/>
<keyword evidence="12" id="KW-1185">Reference proteome</keyword>
<evidence type="ECO:0000259" key="10">
    <source>
        <dbReference type="Pfam" id="PF01593"/>
    </source>
</evidence>
<dbReference type="Gene3D" id="3.90.660.10">
    <property type="match status" value="1"/>
</dbReference>
<comment type="caution">
    <text evidence="11">The sequence shown here is derived from an EMBL/GenBank/DDBJ whole genome shotgun (WGS) entry which is preliminary data.</text>
</comment>
<feature type="binding site" evidence="9">
    <location>
        <position position="256"/>
    </location>
    <ligand>
        <name>FAD</name>
        <dbReference type="ChEBI" id="CHEBI:57692"/>
    </ligand>
</feature>
<comment type="pathway">
    <text evidence="2">Plant hormone metabolism; auxin biosynthesis.</text>
</comment>
<dbReference type="OrthoDB" id="337830at2"/>
<evidence type="ECO:0000256" key="1">
    <source>
        <dbReference type="ARBA" id="ARBA00001974"/>
    </source>
</evidence>
<feature type="domain" description="Amine oxidase" evidence="10">
    <location>
        <begin position="55"/>
        <end position="468"/>
    </location>
</feature>
<evidence type="ECO:0000256" key="4">
    <source>
        <dbReference type="ARBA" id="ARBA00012535"/>
    </source>
</evidence>
<organism evidence="11 12">
    <name type="scientific">Legionella tucsonensis</name>
    <dbReference type="NCBI Taxonomy" id="40335"/>
    <lineage>
        <taxon>Bacteria</taxon>
        <taxon>Pseudomonadati</taxon>
        <taxon>Pseudomonadota</taxon>
        <taxon>Gammaproteobacteria</taxon>
        <taxon>Legionellales</taxon>
        <taxon>Legionellaceae</taxon>
        <taxon>Legionella</taxon>
    </lineage>
</organism>
<dbReference type="PANTHER" id="PTHR10742:SF410">
    <property type="entry name" value="LYSINE-SPECIFIC HISTONE DEMETHYLASE 2"/>
    <property type="match status" value="1"/>
</dbReference>
<evidence type="ECO:0000313" key="11">
    <source>
        <dbReference type="EMBL" id="KTD70834.1"/>
    </source>
</evidence>
<evidence type="ECO:0000256" key="2">
    <source>
        <dbReference type="ARBA" id="ARBA00004814"/>
    </source>
</evidence>
<dbReference type="PANTHER" id="PTHR10742">
    <property type="entry name" value="FLAVIN MONOAMINE OXIDASE"/>
    <property type="match status" value="1"/>
</dbReference>
<keyword evidence="6" id="KW-0560">Oxidoreductase</keyword>
<dbReference type="AlphaFoldDB" id="A0A0W0ZP76"/>
<feature type="binding site" evidence="9">
    <location>
        <position position="363"/>
    </location>
    <ligand>
        <name>substrate</name>
    </ligand>
</feature>
<dbReference type="InterPro" id="IPR001613">
    <property type="entry name" value="Flavin_amine_oxidase"/>
</dbReference>
<evidence type="ECO:0000313" key="12">
    <source>
        <dbReference type="Proteomes" id="UP000054693"/>
    </source>
</evidence>
<dbReference type="GO" id="GO:0050361">
    <property type="term" value="F:tryptophan 2-monooxygenase activity"/>
    <property type="evidence" value="ECO:0007669"/>
    <property type="project" value="UniProtKB-EC"/>
</dbReference>
<dbReference type="PATRIC" id="fig|40335.7.peg.3043"/>
<dbReference type="SUPFAM" id="SSF51905">
    <property type="entry name" value="FAD/NAD(P)-binding domain"/>
    <property type="match status" value="1"/>
</dbReference>
<dbReference type="Proteomes" id="UP000054693">
    <property type="component" value="Unassembled WGS sequence"/>
</dbReference>
<comment type="catalytic activity">
    <reaction evidence="8">
        <text>L-tryptophan + O2 = indole-3-acetamide + CO2 + H2O</text>
        <dbReference type="Rhea" id="RHEA:16165"/>
        <dbReference type="ChEBI" id="CHEBI:15377"/>
        <dbReference type="ChEBI" id="CHEBI:15379"/>
        <dbReference type="ChEBI" id="CHEBI:16031"/>
        <dbReference type="ChEBI" id="CHEBI:16526"/>
        <dbReference type="ChEBI" id="CHEBI:57912"/>
        <dbReference type="EC" id="1.13.12.3"/>
    </reaction>
</comment>
<dbReference type="Pfam" id="PF01593">
    <property type="entry name" value="Amino_oxidase"/>
    <property type="match status" value="1"/>
</dbReference>
<evidence type="ECO:0000256" key="3">
    <source>
        <dbReference type="ARBA" id="ARBA00005833"/>
    </source>
</evidence>
<gene>
    <name evidence="11" type="ORF">Ltuc_2845</name>
</gene>
<evidence type="ECO:0000256" key="9">
    <source>
        <dbReference type="PIRSR" id="PIRSR601613-1"/>
    </source>
</evidence>
<dbReference type="EMBL" id="LNZA01000012">
    <property type="protein sequence ID" value="KTD70834.1"/>
    <property type="molecule type" value="Genomic_DNA"/>
</dbReference>
<evidence type="ECO:0000256" key="7">
    <source>
        <dbReference type="ARBA" id="ARBA00023070"/>
    </source>
</evidence>